<dbReference type="Proteomes" id="UP000799537">
    <property type="component" value="Unassembled WGS sequence"/>
</dbReference>
<protein>
    <submittedName>
        <fullName evidence="3">Uncharacterized protein</fullName>
    </submittedName>
</protein>
<organism evidence="3 4">
    <name type="scientific">Zasmidium cellare ATCC 36951</name>
    <dbReference type="NCBI Taxonomy" id="1080233"/>
    <lineage>
        <taxon>Eukaryota</taxon>
        <taxon>Fungi</taxon>
        <taxon>Dikarya</taxon>
        <taxon>Ascomycota</taxon>
        <taxon>Pezizomycotina</taxon>
        <taxon>Dothideomycetes</taxon>
        <taxon>Dothideomycetidae</taxon>
        <taxon>Mycosphaerellales</taxon>
        <taxon>Mycosphaerellaceae</taxon>
        <taxon>Zasmidium</taxon>
    </lineage>
</organism>
<keyword evidence="2" id="KW-0812">Transmembrane</keyword>
<gene>
    <name evidence="3" type="ORF">M409DRAFT_28265</name>
</gene>
<keyword evidence="2" id="KW-1133">Transmembrane helix</keyword>
<reference evidence="3" key="1">
    <citation type="journal article" date="2020" name="Stud. Mycol.">
        <title>101 Dothideomycetes genomes: a test case for predicting lifestyles and emergence of pathogens.</title>
        <authorList>
            <person name="Haridas S."/>
            <person name="Albert R."/>
            <person name="Binder M."/>
            <person name="Bloem J."/>
            <person name="Labutti K."/>
            <person name="Salamov A."/>
            <person name="Andreopoulos B."/>
            <person name="Baker S."/>
            <person name="Barry K."/>
            <person name="Bills G."/>
            <person name="Bluhm B."/>
            <person name="Cannon C."/>
            <person name="Castanera R."/>
            <person name="Culley D."/>
            <person name="Daum C."/>
            <person name="Ezra D."/>
            <person name="Gonzalez J."/>
            <person name="Henrissat B."/>
            <person name="Kuo A."/>
            <person name="Liang C."/>
            <person name="Lipzen A."/>
            <person name="Lutzoni F."/>
            <person name="Magnuson J."/>
            <person name="Mondo S."/>
            <person name="Nolan M."/>
            <person name="Ohm R."/>
            <person name="Pangilinan J."/>
            <person name="Park H.-J."/>
            <person name="Ramirez L."/>
            <person name="Alfaro M."/>
            <person name="Sun H."/>
            <person name="Tritt A."/>
            <person name="Yoshinaga Y."/>
            <person name="Zwiers L.-H."/>
            <person name="Turgeon B."/>
            <person name="Goodwin S."/>
            <person name="Spatafora J."/>
            <person name="Crous P."/>
            <person name="Grigoriev I."/>
        </authorList>
    </citation>
    <scope>NUCLEOTIDE SEQUENCE</scope>
    <source>
        <strain evidence="3">ATCC 36951</strain>
    </source>
</reference>
<dbReference type="AlphaFoldDB" id="A0A6A6C780"/>
<dbReference type="RefSeq" id="XP_033662115.1">
    <property type="nucleotide sequence ID" value="XM_033808953.1"/>
</dbReference>
<evidence type="ECO:0000313" key="4">
    <source>
        <dbReference type="Proteomes" id="UP000799537"/>
    </source>
</evidence>
<feature type="region of interest" description="Disordered" evidence="1">
    <location>
        <begin position="62"/>
        <end position="125"/>
    </location>
</feature>
<proteinExistence type="predicted"/>
<evidence type="ECO:0000256" key="2">
    <source>
        <dbReference type="SAM" id="Phobius"/>
    </source>
</evidence>
<dbReference type="GeneID" id="54562225"/>
<evidence type="ECO:0000256" key="1">
    <source>
        <dbReference type="SAM" id="MobiDB-lite"/>
    </source>
</evidence>
<name>A0A6A6C780_ZASCE</name>
<dbReference type="EMBL" id="ML993620">
    <property type="protein sequence ID" value="KAF2161226.1"/>
    <property type="molecule type" value="Genomic_DNA"/>
</dbReference>
<feature type="compositionally biased region" description="Polar residues" evidence="1">
    <location>
        <begin position="69"/>
        <end position="78"/>
    </location>
</feature>
<sequence>MHLRSVYRSSHYAAKPSPTLVRRDGSKNLGDAVAGIGIFLAVIFGIACGIILIRHIVGKVKNKKHRAQGQGNHLQSGSLRRHRRTSTSAFNKRSKMDHSSIHSDWRDTSNLTPPQSAHAASMAFSQSGHPCMPPYPTYSNDGFEPTAWGSRTPSPFVIEDLPAARRHPRCSWI</sequence>
<feature type="transmembrane region" description="Helical" evidence="2">
    <location>
        <begin position="32"/>
        <end position="57"/>
    </location>
</feature>
<keyword evidence="4" id="KW-1185">Reference proteome</keyword>
<evidence type="ECO:0000313" key="3">
    <source>
        <dbReference type="EMBL" id="KAF2161226.1"/>
    </source>
</evidence>
<keyword evidence="2" id="KW-0472">Membrane</keyword>
<feature type="compositionally biased region" description="Basic and acidic residues" evidence="1">
    <location>
        <begin position="94"/>
        <end position="107"/>
    </location>
</feature>
<accession>A0A6A6C780</accession>